<evidence type="ECO:0000313" key="2">
    <source>
        <dbReference type="Proteomes" id="UP000297407"/>
    </source>
</evidence>
<evidence type="ECO:0000313" key="1">
    <source>
        <dbReference type="EMBL" id="TGD57939.1"/>
    </source>
</evidence>
<protein>
    <submittedName>
        <fullName evidence="1">Uncharacterized protein</fullName>
    </submittedName>
</protein>
<dbReference type="Proteomes" id="UP000297407">
    <property type="component" value="Unassembled WGS sequence"/>
</dbReference>
<dbReference type="EMBL" id="SRLH01000004">
    <property type="protein sequence ID" value="TGD57939.1"/>
    <property type="molecule type" value="Genomic_DNA"/>
</dbReference>
<dbReference type="AlphaFoldDB" id="A0A4Z0L9S6"/>
<proteinExistence type="predicted"/>
<dbReference type="OrthoDB" id="1145224at2"/>
<dbReference type="Pfam" id="PF20391">
    <property type="entry name" value="DUF6686"/>
    <property type="match status" value="1"/>
</dbReference>
<organism evidence="1 2">
    <name type="scientific">Flavobacterium humi</name>
    <dbReference type="NCBI Taxonomy" id="2562683"/>
    <lineage>
        <taxon>Bacteria</taxon>
        <taxon>Pseudomonadati</taxon>
        <taxon>Bacteroidota</taxon>
        <taxon>Flavobacteriia</taxon>
        <taxon>Flavobacteriales</taxon>
        <taxon>Flavobacteriaceae</taxon>
        <taxon>Flavobacterium</taxon>
    </lineage>
</organism>
<dbReference type="InterPro" id="IPR046508">
    <property type="entry name" value="DUF6686"/>
</dbReference>
<name>A0A4Z0L9S6_9FLAO</name>
<keyword evidence="2" id="KW-1185">Reference proteome</keyword>
<comment type="caution">
    <text evidence="1">The sequence shown here is derived from an EMBL/GenBank/DDBJ whole genome shotgun (WGS) entry which is preliminary data.</text>
</comment>
<sequence>MCQRIKYLNQTQNGLLIRCSHSENYQLSFKNLNFNLTPDELDSFIHFLLKIDVSYWEKEYENSVFEKKIPIPTLQTNFIILIDRYELSELICLLDITKKKEYLTYKDIRYPLNFN</sequence>
<gene>
    <name evidence="1" type="ORF">E4635_07975</name>
</gene>
<reference evidence="1 2" key="1">
    <citation type="submission" date="2019-04" db="EMBL/GenBank/DDBJ databases">
        <title>Flavobacterium sp. strain DS2-A Genome sequencing and assembly.</title>
        <authorList>
            <person name="Kim I."/>
        </authorList>
    </citation>
    <scope>NUCLEOTIDE SEQUENCE [LARGE SCALE GENOMIC DNA]</scope>
    <source>
        <strain evidence="1 2">DS2-A</strain>
    </source>
</reference>
<dbReference type="RefSeq" id="WP_135526111.1">
    <property type="nucleotide sequence ID" value="NZ_SRLH01000004.1"/>
</dbReference>
<accession>A0A4Z0L9S6</accession>